<organism evidence="3 4">
    <name type="scientific">Vibrio mangrovi</name>
    <dbReference type="NCBI Taxonomy" id="474394"/>
    <lineage>
        <taxon>Bacteria</taxon>
        <taxon>Pseudomonadati</taxon>
        <taxon>Pseudomonadota</taxon>
        <taxon>Gammaproteobacteria</taxon>
        <taxon>Vibrionales</taxon>
        <taxon>Vibrionaceae</taxon>
        <taxon>Vibrio</taxon>
    </lineage>
</organism>
<dbReference type="RefSeq" id="WP_087479484.1">
    <property type="nucleotide sequence ID" value="NZ_AP024883.1"/>
</dbReference>
<dbReference type="EMBL" id="FXXI01000001">
    <property type="protein sequence ID" value="SMR99456.1"/>
    <property type="molecule type" value="Genomic_DNA"/>
</dbReference>
<evidence type="ECO:0008006" key="6">
    <source>
        <dbReference type="Google" id="ProtNLM"/>
    </source>
</evidence>
<proteinExistence type="predicted"/>
<evidence type="ECO:0000313" key="2">
    <source>
        <dbReference type="EMBL" id="MDW6003750.1"/>
    </source>
</evidence>
<dbReference type="Proteomes" id="UP001283366">
    <property type="component" value="Unassembled WGS sequence"/>
</dbReference>
<dbReference type="InterPro" id="IPR035924">
    <property type="entry name" value="FlaG-like_sf"/>
</dbReference>
<evidence type="ECO:0000256" key="1">
    <source>
        <dbReference type="SAM" id="MobiDB-lite"/>
    </source>
</evidence>
<accession>A0A1Y6IP77</accession>
<dbReference type="OrthoDB" id="5894274at2"/>
<protein>
    <recommendedName>
        <fullName evidence="6">Flagellar protein FlaG</fullName>
    </recommendedName>
</protein>
<evidence type="ECO:0000313" key="4">
    <source>
        <dbReference type="Proteomes" id="UP000196125"/>
    </source>
</evidence>
<dbReference type="EMBL" id="JAWRCO010000001">
    <property type="protein sequence ID" value="MDW6003750.1"/>
    <property type="molecule type" value="Genomic_DNA"/>
</dbReference>
<reference evidence="3 4" key="1">
    <citation type="submission" date="2017-05" db="EMBL/GenBank/DDBJ databases">
        <authorList>
            <person name="Song R."/>
            <person name="Chenine A.L."/>
            <person name="Ruprecht R.M."/>
        </authorList>
    </citation>
    <scope>NUCLEOTIDE SEQUENCE [LARGE SCALE GENOMIC DNA]</scope>
    <source>
        <strain evidence="3 4">CECT 7927</strain>
    </source>
</reference>
<name>A0A1Y6IP77_9VIBR</name>
<dbReference type="SUPFAM" id="SSF160214">
    <property type="entry name" value="FlaG-like"/>
    <property type="match status" value="1"/>
</dbReference>
<gene>
    <name evidence="2" type="ORF">SBX37_12915</name>
    <name evidence="3" type="ORF">VIM7927_00681</name>
</gene>
<feature type="region of interest" description="Disordered" evidence="1">
    <location>
        <begin position="14"/>
        <end position="36"/>
    </location>
</feature>
<reference evidence="2 5" key="2">
    <citation type="submission" date="2023-11" db="EMBL/GenBank/DDBJ databases">
        <title>Plant-associative lifestyle of Vibrio porteresiae and its evolutionary dynamics.</title>
        <authorList>
            <person name="Rameshkumar N."/>
            <person name="Kirti K."/>
        </authorList>
    </citation>
    <scope>NUCLEOTIDE SEQUENCE [LARGE SCALE GENOMIC DNA]</scope>
    <source>
        <strain evidence="2 5">MSSRF38</strain>
    </source>
</reference>
<dbReference type="Proteomes" id="UP000196125">
    <property type="component" value="Unassembled WGS sequence"/>
</dbReference>
<evidence type="ECO:0000313" key="5">
    <source>
        <dbReference type="Proteomes" id="UP001283366"/>
    </source>
</evidence>
<keyword evidence="5" id="KW-1185">Reference proteome</keyword>
<evidence type="ECO:0000313" key="3">
    <source>
        <dbReference type="EMBL" id="SMR99456.1"/>
    </source>
</evidence>
<dbReference type="AlphaFoldDB" id="A0A1Y6IP77"/>
<sequence length="120" mass="13410">MNIQNLEQLVGMNLSDSRYRSKSQHSDTSPELSEPKLDVDMSLLSQIDPEDHTVQKMTVEYVNNLMKFQNIGLQAELHHDGGQAYIALTDAETGNPVKKMKVADVIQMLAGRRNVVNVSV</sequence>